<dbReference type="Gene3D" id="1.20.1050.130">
    <property type="match status" value="1"/>
</dbReference>
<dbReference type="GO" id="GO:0005737">
    <property type="term" value="C:cytoplasm"/>
    <property type="evidence" value="ECO:0007669"/>
    <property type="project" value="UniProtKB-SubCell"/>
</dbReference>
<comment type="subcellular location">
    <subcellularLocation>
        <location evidence="1">Cytoplasm</location>
    </subcellularLocation>
</comment>
<dbReference type="GO" id="GO:0006412">
    <property type="term" value="P:translation"/>
    <property type="evidence" value="ECO:0007669"/>
    <property type="project" value="UniProtKB-KW"/>
</dbReference>
<dbReference type="PROSITE" id="PS50405">
    <property type="entry name" value="GST_CTER"/>
    <property type="match status" value="1"/>
</dbReference>
<dbReference type="InterPro" id="IPR002547">
    <property type="entry name" value="tRNA-bd_dom"/>
</dbReference>
<name>A0A0K9NZC8_ZOSMR</name>
<dbReference type="CDD" id="cd02799">
    <property type="entry name" value="tRNA_bind_EMAP-II_like"/>
    <property type="match status" value="1"/>
</dbReference>
<dbReference type="InterPro" id="IPR051270">
    <property type="entry name" value="Tyrosine-tRNA_ligase_regulator"/>
</dbReference>
<keyword evidence="4 6" id="KW-0694">RNA-binding</keyword>
<organism evidence="10 11">
    <name type="scientific">Zostera marina</name>
    <name type="common">Eelgrass</name>
    <dbReference type="NCBI Taxonomy" id="29655"/>
    <lineage>
        <taxon>Eukaryota</taxon>
        <taxon>Viridiplantae</taxon>
        <taxon>Streptophyta</taxon>
        <taxon>Embryophyta</taxon>
        <taxon>Tracheophyta</taxon>
        <taxon>Spermatophyta</taxon>
        <taxon>Magnoliopsida</taxon>
        <taxon>Liliopsida</taxon>
        <taxon>Zosteraceae</taxon>
        <taxon>Zostera</taxon>
    </lineage>
</organism>
<dbReference type="PROSITE" id="PS50886">
    <property type="entry name" value="TRBD"/>
    <property type="match status" value="1"/>
</dbReference>
<dbReference type="OMA" id="QVCRTVC"/>
<keyword evidence="2" id="KW-0963">Cytoplasm</keyword>
<dbReference type="FunFam" id="2.40.50.140:FF:000047">
    <property type="entry name" value="tyrosine--tRNA ligase, cytoplasmic isoform X2"/>
    <property type="match status" value="1"/>
</dbReference>
<dbReference type="PANTHER" id="PTHR11586:SF33">
    <property type="entry name" value="AMINOACYL TRNA SYNTHASE COMPLEX-INTERACTING MULTIFUNCTIONAL PROTEIN 1"/>
    <property type="match status" value="1"/>
</dbReference>
<keyword evidence="11" id="KW-1185">Reference proteome</keyword>
<evidence type="ECO:0000256" key="7">
    <source>
        <dbReference type="SAM" id="MobiDB-lite"/>
    </source>
</evidence>
<dbReference type="Pfam" id="PF01588">
    <property type="entry name" value="tRNA_bind"/>
    <property type="match status" value="1"/>
</dbReference>
<dbReference type="STRING" id="29655.A0A0K9NZC8"/>
<evidence type="ECO:0000256" key="2">
    <source>
        <dbReference type="ARBA" id="ARBA00022490"/>
    </source>
</evidence>
<dbReference type="Proteomes" id="UP000036987">
    <property type="component" value="Unassembled WGS sequence"/>
</dbReference>
<dbReference type="SUPFAM" id="SSF50249">
    <property type="entry name" value="Nucleic acid-binding proteins"/>
    <property type="match status" value="1"/>
</dbReference>
<keyword evidence="5" id="KW-0648">Protein biosynthesis</keyword>
<dbReference type="Gene3D" id="2.40.50.140">
    <property type="entry name" value="Nucleic acid-binding proteins"/>
    <property type="match status" value="1"/>
</dbReference>
<dbReference type="InterPro" id="IPR036282">
    <property type="entry name" value="Glutathione-S-Trfase_C_sf"/>
</dbReference>
<dbReference type="GO" id="GO:0032991">
    <property type="term" value="C:protein-containing complex"/>
    <property type="evidence" value="ECO:0007669"/>
    <property type="project" value="UniProtKB-ARBA"/>
</dbReference>
<evidence type="ECO:0000259" key="8">
    <source>
        <dbReference type="PROSITE" id="PS50405"/>
    </source>
</evidence>
<evidence type="ECO:0000256" key="4">
    <source>
        <dbReference type="ARBA" id="ARBA00022884"/>
    </source>
</evidence>
<evidence type="ECO:0000256" key="5">
    <source>
        <dbReference type="ARBA" id="ARBA00022917"/>
    </source>
</evidence>
<proteinExistence type="predicted"/>
<dbReference type="SUPFAM" id="SSF47616">
    <property type="entry name" value="GST C-terminal domain-like"/>
    <property type="match status" value="1"/>
</dbReference>
<accession>A0A0K9NZC8</accession>
<dbReference type="PANTHER" id="PTHR11586">
    <property type="entry name" value="TRNA-AMINOACYLATION COFACTOR ARC1 FAMILY MEMBER"/>
    <property type="match status" value="1"/>
</dbReference>
<gene>
    <name evidence="10" type="ORF">ZOSMA_48G00770</name>
</gene>
<evidence type="ECO:0000256" key="3">
    <source>
        <dbReference type="ARBA" id="ARBA00022555"/>
    </source>
</evidence>
<evidence type="ECO:0000259" key="9">
    <source>
        <dbReference type="PROSITE" id="PS50886"/>
    </source>
</evidence>
<dbReference type="InterPro" id="IPR010987">
    <property type="entry name" value="Glutathione-S-Trfase_C-like"/>
</dbReference>
<evidence type="ECO:0000313" key="10">
    <source>
        <dbReference type="EMBL" id="KMZ62156.1"/>
    </source>
</evidence>
<protein>
    <recommendedName>
        <fullName evidence="12">Methionine--tRNA ligase</fullName>
    </recommendedName>
</protein>
<feature type="domain" description="GST C-terminal" evidence="8">
    <location>
        <begin position="26"/>
        <end position="169"/>
    </location>
</feature>
<evidence type="ECO:0008006" key="12">
    <source>
        <dbReference type="Google" id="ProtNLM"/>
    </source>
</evidence>
<dbReference type="OrthoDB" id="197206at2759"/>
<reference evidence="11" key="1">
    <citation type="journal article" date="2016" name="Nature">
        <title>The genome of the seagrass Zostera marina reveals angiosperm adaptation to the sea.</title>
        <authorList>
            <person name="Olsen J.L."/>
            <person name="Rouze P."/>
            <person name="Verhelst B."/>
            <person name="Lin Y.-C."/>
            <person name="Bayer T."/>
            <person name="Collen J."/>
            <person name="Dattolo E."/>
            <person name="De Paoli E."/>
            <person name="Dittami S."/>
            <person name="Maumus F."/>
            <person name="Michel G."/>
            <person name="Kersting A."/>
            <person name="Lauritano C."/>
            <person name="Lohaus R."/>
            <person name="Toepel M."/>
            <person name="Tonon T."/>
            <person name="Vanneste K."/>
            <person name="Amirebrahimi M."/>
            <person name="Brakel J."/>
            <person name="Bostroem C."/>
            <person name="Chovatia M."/>
            <person name="Grimwood J."/>
            <person name="Jenkins J.W."/>
            <person name="Jueterbock A."/>
            <person name="Mraz A."/>
            <person name="Stam W.T."/>
            <person name="Tice H."/>
            <person name="Bornberg-Bauer E."/>
            <person name="Green P.J."/>
            <person name="Pearson G.A."/>
            <person name="Procaccini G."/>
            <person name="Duarte C.M."/>
            <person name="Schmutz J."/>
            <person name="Reusch T.B.H."/>
            <person name="Van de Peer Y."/>
        </authorList>
    </citation>
    <scope>NUCLEOTIDE SEQUENCE [LARGE SCALE GENOMIC DNA]</scope>
    <source>
        <strain evidence="11">cv. Finnish</strain>
    </source>
</reference>
<comment type="caution">
    <text evidence="10">The sequence shown here is derived from an EMBL/GenBank/DDBJ whole genome shotgun (WGS) entry which is preliminary data.</text>
</comment>
<dbReference type="GO" id="GO:0000049">
    <property type="term" value="F:tRNA binding"/>
    <property type="evidence" value="ECO:0007669"/>
    <property type="project" value="UniProtKB-UniRule"/>
</dbReference>
<feature type="region of interest" description="Disordered" evidence="7">
    <location>
        <begin position="175"/>
        <end position="244"/>
    </location>
</feature>
<dbReference type="Pfam" id="PF21972">
    <property type="entry name" value="Arc1p_N_like"/>
    <property type="match status" value="1"/>
</dbReference>
<evidence type="ECO:0000313" key="11">
    <source>
        <dbReference type="Proteomes" id="UP000036987"/>
    </source>
</evidence>
<evidence type="ECO:0000256" key="6">
    <source>
        <dbReference type="PROSITE-ProRule" id="PRU00209"/>
    </source>
</evidence>
<keyword evidence="3 6" id="KW-0820">tRNA-binding</keyword>
<dbReference type="InterPro" id="IPR053836">
    <property type="entry name" value="Arc1-like_N"/>
</dbReference>
<feature type="domain" description="TRNA-binding" evidence="9">
    <location>
        <begin position="250"/>
        <end position="353"/>
    </location>
</feature>
<feature type="compositionally biased region" description="Basic and acidic residues" evidence="7">
    <location>
        <begin position="193"/>
        <end position="239"/>
    </location>
</feature>
<dbReference type="EMBL" id="LFYR01001410">
    <property type="protein sequence ID" value="KMZ62156.1"/>
    <property type="molecule type" value="Genomic_DNA"/>
</dbReference>
<dbReference type="InterPro" id="IPR012340">
    <property type="entry name" value="NA-bd_OB-fold"/>
</dbReference>
<sequence>MASTESSIIAARNEGIVSALCNHISDLSLDPKKISKEGFEEKEILSLFTGILQLTGGENSVKNKDEVMKWVKFANDFSCNDKTRESILKGFNEELATRSVLIGNGLSTSEADIIVYSALHSFVSCLSKSDFVQIPNVSRWMDYIQNTEDFGGAFEKIPVEKALFHPPASWSAILSNSDQNLKKSTKPSGETGKPAEPETKKSVKKKTPDDIKPTEEKNKAAKSGEERKKAVKKSSEGQKKTPAKKTVELNISALNIQVGLIRKAWKHPSADSLLVEEIELGDGNVRQVVSGLAKFCSTDDLTNRRVALITNVKPGKLRDVMSSGLVLCASNQDQTVVEPLLPPEKSTPGERISFLGYEGKPEDVLNPKKKQLEKITPDLYTDDKGVATYKGIPFMTSAGPCTSSISKGTIK</sequence>
<evidence type="ECO:0000256" key="1">
    <source>
        <dbReference type="ARBA" id="ARBA00004496"/>
    </source>
</evidence>
<dbReference type="AlphaFoldDB" id="A0A0K9NZC8"/>